<evidence type="ECO:0000313" key="9">
    <source>
        <dbReference type="Proteomes" id="UP000095751"/>
    </source>
</evidence>
<dbReference type="InterPro" id="IPR013128">
    <property type="entry name" value="Peptidase_C1A"/>
</dbReference>
<evidence type="ECO:0000313" key="8">
    <source>
        <dbReference type="EMBL" id="OEU10568.1"/>
    </source>
</evidence>
<dbReference type="OrthoDB" id="190265at2759"/>
<feature type="chain" id="PRO_5018787178" evidence="5">
    <location>
        <begin position="20"/>
        <end position="290"/>
    </location>
</feature>
<evidence type="ECO:0000256" key="4">
    <source>
        <dbReference type="SAM" id="MobiDB-lite"/>
    </source>
</evidence>
<evidence type="ECO:0000256" key="3">
    <source>
        <dbReference type="ARBA" id="ARBA00023157"/>
    </source>
</evidence>
<dbReference type="PROSITE" id="PS00139">
    <property type="entry name" value="THIOL_PROTEASE_CYS"/>
    <property type="match status" value="1"/>
</dbReference>
<dbReference type="KEGG" id="fcy:FRACYDRAFT_247109"/>
<dbReference type="SUPFAM" id="SSF54001">
    <property type="entry name" value="Cysteine proteinases"/>
    <property type="match status" value="2"/>
</dbReference>
<feature type="signal peptide" evidence="5">
    <location>
        <begin position="1"/>
        <end position="19"/>
    </location>
</feature>
<feature type="domain" description="Cathepsin propeptide inhibitor" evidence="7">
    <location>
        <begin position="39"/>
        <end position="104"/>
    </location>
</feature>
<dbReference type="Gene3D" id="1.10.287.2250">
    <property type="match status" value="1"/>
</dbReference>
<proteinExistence type="inferred from homology"/>
<keyword evidence="5" id="KW-0732">Signal</keyword>
<feature type="region of interest" description="Disordered" evidence="4">
    <location>
        <begin position="263"/>
        <end position="290"/>
    </location>
</feature>
<reference evidence="8 9" key="1">
    <citation type="submission" date="2016-09" db="EMBL/GenBank/DDBJ databases">
        <title>Extensive genetic diversity and differential bi-allelic expression allows diatom success in the polar Southern Ocean.</title>
        <authorList>
            <consortium name="DOE Joint Genome Institute"/>
            <person name="Mock T."/>
            <person name="Otillar R.P."/>
            <person name="Strauss J."/>
            <person name="Dupont C."/>
            <person name="Frickenhaus S."/>
            <person name="Maumus F."/>
            <person name="Mcmullan M."/>
            <person name="Sanges R."/>
            <person name="Schmutz J."/>
            <person name="Toseland A."/>
            <person name="Valas R."/>
            <person name="Veluchamy A."/>
            <person name="Ward B.J."/>
            <person name="Allen A."/>
            <person name="Barry K."/>
            <person name="Falciatore A."/>
            <person name="Ferrante M."/>
            <person name="Fortunato A.E."/>
            <person name="Gloeckner G."/>
            <person name="Gruber A."/>
            <person name="Hipkin R."/>
            <person name="Janech M."/>
            <person name="Kroth P."/>
            <person name="Leese F."/>
            <person name="Lindquist E."/>
            <person name="Lyon B.R."/>
            <person name="Martin J."/>
            <person name="Mayer C."/>
            <person name="Parker M."/>
            <person name="Quesneville H."/>
            <person name="Raymond J."/>
            <person name="Uhlig C."/>
            <person name="Valentin K.U."/>
            <person name="Worden A.Z."/>
            <person name="Armbrust E.V."/>
            <person name="Bowler C."/>
            <person name="Green B."/>
            <person name="Moulton V."/>
            <person name="Van Oosterhout C."/>
            <person name="Grigoriev I."/>
        </authorList>
    </citation>
    <scope>NUCLEOTIDE SEQUENCE [LARGE SCALE GENOMIC DNA]</scope>
    <source>
        <strain evidence="8 9">CCMP1102</strain>
    </source>
</reference>
<dbReference type="GO" id="GO:0006508">
    <property type="term" value="P:proteolysis"/>
    <property type="evidence" value="ECO:0007669"/>
    <property type="project" value="InterPro"/>
</dbReference>
<keyword evidence="3" id="KW-1015">Disulfide bond</keyword>
<dbReference type="EMBL" id="KV784371">
    <property type="protein sequence ID" value="OEU10568.1"/>
    <property type="molecule type" value="Genomic_DNA"/>
</dbReference>
<feature type="compositionally biased region" description="Basic and acidic residues" evidence="4">
    <location>
        <begin position="263"/>
        <end position="275"/>
    </location>
</feature>
<keyword evidence="2" id="KW-0865">Zymogen</keyword>
<organism evidence="8 9">
    <name type="scientific">Fragilariopsis cylindrus CCMP1102</name>
    <dbReference type="NCBI Taxonomy" id="635003"/>
    <lineage>
        <taxon>Eukaryota</taxon>
        <taxon>Sar</taxon>
        <taxon>Stramenopiles</taxon>
        <taxon>Ochrophyta</taxon>
        <taxon>Bacillariophyta</taxon>
        <taxon>Bacillariophyceae</taxon>
        <taxon>Bacillariophycidae</taxon>
        <taxon>Bacillariales</taxon>
        <taxon>Bacillariaceae</taxon>
        <taxon>Fragilariopsis</taxon>
    </lineage>
</organism>
<dbReference type="Pfam" id="PF08246">
    <property type="entry name" value="Inhibitor_I29"/>
    <property type="match status" value="1"/>
</dbReference>
<gene>
    <name evidence="8" type="ORF">FRACYDRAFT_247109</name>
</gene>
<dbReference type="Pfam" id="PF00112">
    <property type="entry name" value="Peptidase_C1"/>
    <property type="match status" value="1"/>
</dbReference>
<protein>
    <submittedName>
        <fullName evidence="8">Cysteine proteinase</fullName>
    </submittedName>
</protein>
<evidence type="ECO:0000256" key="2">
    <source>
        <dbReference type="ARBA" id="ARBA00023145"/>
    </source>
</evidence>
<dbReference type="InParanoid" id="A0A1E7EX07"/>
<dbReference type="InterPro" id="IPR000668">
    <property type="entry name" value="Peptidase_C1A_C"/>
</dbReference>
<evidence type="ECO:0000256" key="1">
    <source>
        <dbReference type="ARBA" id="ARBA00008455"/>
    </source>
</evidence>
<dbReference type="InterPro" id="IPR013201">
    <property type="entry name" value="Prot_inhib_I29"/>
</dbReference>
<evidence type="ECO:0000259" key="7">
    <source>
        <dbReference type="SMART" id="SM00848"/>
    </source>
</evidence>
<dbReference type="PANTHER" id="PTHR12411">
    <property type="entry name" value="CYSTEINE PROTEASE FAMILY C1-RELATED"/>
    <property type="match status" value="1"/>
</dbReference>
<comment type="similarity">
    <text evidence="1">Belongs to the peptidase C1 family.</text>
</comment>
<name>A0A1E7EX07_9STRA</name>
<dbReference type="InterPro" id="IPR038765">
    <property type="entry name" value="Papain-like_cys_pep_sf"/>
</dbReference>
<dbReference type="SMART" id="SM00645">
    <property type="entry name" value="Pept_C1"/>
    <property type="match status" value="1"/>
</dbReference>
<dbReference type="Proteomes" id="UP000095751">
    <property type="component" value="Unassembled WGS sequence"/>
</dbReference>
<feature type="domain" description="Peptidase C1A papain C-terminal" evidence="6">
    <location>
        <begin position="160"/>
        <end position="288"/>
    </location>
</feature>
<keyword evidence="9" id="KW-1185">Reference proteome</keyword>
<feature type="region of interest" description="Disordered" evidence="4">
    <location>
        <begin position="119"/>
        <end position="145"/>
    </location>
</feature>
<dbReference type="Gene3D" id="3.90.70.10">
    <property type="entry name" value="Cysteine proteinases"/>
    <property type="match status" value="1"/>
</dbReference>
<dbReference type="AlphaFoldDB" id="A0A1E7EX07"/>
<dbReference type="SMART" id="SM00848">
    <property type="entry name" value="Inhibitor_I29"/>
    <property type="match status" value="1"/>
</dbReference>
<dbReference type="GO" id="GO:0008234">
    <property type="term" value="F:cysteine-type peptidase activity"/>
    <property type="evidence" value="ECO:0007669"/>
    <property type="project" value="InterPro"/>
</dbReference>
<dbReference type="InterPro" id="IPR000169">
    <property type="entry name" value="Pept_cys_AS"/>
</dbReference>
<evidence type="ECO:0000259" key="6">
    <source>
        <dbReference type="SMART" id="SM00645"/>
    </source>
</evidence>
<feature type="compositionally biased region" description="Low complexity" evidence="4">
    <location>
        <begin position="119"/>
        <end position="131"/>
    </location>
</feature>
<evidence type="ECO:0000256" key="5">
    <source>
        <dbReference type="SAM" id="SignalP"/>
    </source>
</evidence>
<sequence length="290" mass="33194">MKMIMNILLSLVFFLVANPSSKISSFAVEEEFNESVFDFDRWVTLMNDQNKKKYPSENERLLREIIWNENKVSVEQHNVAYDAGHTSWKMTMESPFADLTSDEFATSYLMDPQHCSATTSARSTSSTSSQQRQHKDNWINDENANTKDTNITTKITAKDKKISVDWRTKGIMTPVKDQGHCGSCWTFSTSGCLEAHTCLAHKKDCTDWNGLAEQQLVDCTSWGMEGHFWMKRGENLCGVSDCAAFPIVPTPKNIEEVEKEKELFQKQRNGEDNNKESTLTLEQSLYLRKK</sequence>
<accession>A0A1E7EX07</accession>